<name>A0ABT2HJ54_9MICO</name>
<dbReference type="Proteomes" id="UP001652264">
    <property type="component" value="Unassembled WGS sequence"/>
</dbReference>
<keyword evidence="4" id="KW-1185">Reference proteome</keyword>
<dbReference type="PANTHER" id="PTHR18964">
    <property type="entry name" value="ROK (REPRESSOR, ORF, KINASE) FAMILY"/>
    <property type="match status" value="1"/>
</dbReference>
<accession>A0ABT2HJ54</accession>
<organism evidence="3 4">
    <name type="scientific">Curtobacterium citreum</name>
    <dbReference type="NCBI Taxonomy" id="2036"/>
    <lineage>
        <taxon>Bacteria</taxon>
        <taxon>Bacillati</taxon>
        <taxon>Actinomycetota</taxon>
        <taxon>Actinomycetes</taxon>
        <taxon>Micrococcales</taxon>
        <taxon>Microbacteriaceae</taxon>
        <taxon>Curtobacterium</taxon>
    </lineage>
</organism>
<proteinExistence type="inferred from homology"/>
<sequence length="390" mass="37564">MSTAVRDLEQSGAVVAVDVGGTTVKGMLRIGDVVLDRAVVPTFGTVGPADGTVSGTATAGTATAGTATAGAAMADGPSTGGTAVGDLAAGGPALAAVVAVVDRLAAAATGAGHPLAAIGLCTPGVVDSAAGTVVVAVNLDWHDLPIADLLRERYGVPVAVAHDARAAATAEIAARTAAGRDVTEMVFIPIGTGISASLVVDGRLVVGAAGGAGEVGHVCVRPGGEPCTCGQRGCVEAYASARNIRRRYRAAGGTIDGATDEIVAAVDTDPVAAAVWADAVDALAAGVAILSAVLDPAVVVVGGGLGESGERLLAPLRTAVDARLGWRPSPRIEQSLAGAGAGLAGAALLARTAAATSTTGATSAPTSSAPTTSTPAPAADPAPHGTRRTP</sequence>
<dbReference type="PANTHER" id="PTHR18964:SF149">
    <property type="entry name" value="BIFUNCTIONAL UDP-N-ACETYLGLUCOSAMINE 2-EPIMERASE_N-ACETYLMANNOSAMINE KINASE"/>
    <property type="match status" value="1"/>
</dbReference>
<comment type="similarity">
    <text evidence="1">Belongs to the ROK (NagC/XylR) family.</text>
</comment>
<feature type="compositionally biased region" description="Low complexity" evidence="2">
    <location>
        <begin position="355"/>
        <end position="384"/>
    </location>
</feature>
<gene>
    <name evidence="3" type="ORF">NYQ28_11945</name>
</gene>
<evidence type="ECO:0000256" key="1">
    <source>
        <dbReference type="ARBA" id="ARBA00006479"/>
    </source>
</evidence>
<dbReference type="GeneID" id="95323043"/>
<dbReference type="RefSeq" id="WP_141860311.1">
    <property type="nucleotide sequence ID" value="NZ_BMNV01000013.1"/>
</dbReference>
<dbReference type="InterPro" id="IPR000600">
    <property type="entry name" value="ROK"/>
</dbReference>
<protein>
    <submittedName>
        <fullName evidence="3">ROK family protein</fullName>
    </submittedName>
</protein>
<evidence type="ECO:0000256" key="2">
    <source>
        <dbReference type="SAM" id="MobiDB-lite"/>
    </source>
</evidence>
<dbReference type="Pfam" id="PF00480">
    <property type="entry name" value="ROK"/>
    <property type="match status" value="1"/>
</dbReference>
<dbReference type="Gene3D" id="3.30.420.40">
    <property type="match status" value="2"/>
</dbReference>
<dbReference type="InterPro" id="IPR043129">
    <property type="entry name" value="ATPase_NBD"/>
</dbReference>
<evidence type="ECO:0000313" key="3">
    <source>
        <dbReference type="EMBL" id="MCS6523280.1"/>
    </source>
</evidence>
<reference evidence="3 4" key="1">
    <citation type="submission" date="2022-08" db="EMBL/GenBank/DDBJ databases">
        <title>Taxonomy of Curtobacterium flaccumfaciens.</title>
        <authorList>
            <person name="Osdaghi E."/>
            <person name="Taghavi S.M."/>
            <person name="Hamidizade M."/>
            <person name="Abachi H."/>
            <person name="Fazliarab A."/>
            <person name="Baeyen S."/>
            <person name="Portier P."/>
            <person name="Van Vaerenbergh J."/>
            <person name="Jacques M.-A."/>
        </authorList>
    </citation>
    <scope>NUCLEOTIDE SEQUENCE [LARGE SCALE GENOMIC DNA]</scope>
    <source>
        <strain evidence="3 4">LMG8786T</strain>
    </source>
</reference>
<comment type="caution">
    <text evidence="3">The sequence shown here is derived from an EMBL/GenBank/DDBJ whole genome shotgun (WGS) entry which is preliminary data.</text>
</comment>
<evidence type="ECO:0000313" key="4">
    <source>
        <dbReference type="Proteomes" id="UP001652264"/>
    </source>
</evidence>
<dbReference type="EMBL" id="JANVAD010000005">
    <property type="protein sequence ID" value="MCS6523280.1"/>
    <property type="molecule type" value="Genomic_DNA"/>
</dbReference>
<feature type="region of interest" description="Disordered" evidence="2">
    <location>
        <begin position="355"/>
        <end position="390"/>
    </location>
</feature>
<dbReference type="SUPFAM" id="SSF53067">
    <property type="entry name" value="Actin-like ATPase domain"/>
    <property type="match status" value="1"/>
</dbReference>